<dbReference type="AlphaFoldDB" id="A0A0M3HWK7"/>
<evidence type="ECO:0000313" key="1">
    <source>
        <dbReference type="Proteomes" id="UP000036681"/>
    </source>
</evidence>
<keyword evidence="1" id="KW-1185">Reference proteome</keyword>
<name>A0A0M3HWK7_ASCLU</name>
<evidence type="ECO:0000313" key="2">
    <source>
        <dbReference type="WBParaSite" id="ALUE_0000754301-mRNA-1"/>
    </source>
</evidence>
<dbReference type="WBParaSite" id="ALUE_0000754301-mRNA-1">
    <property type="protein sequence ID" value="ALUE_0000754301-mRNA-1"/>
    <property type="gene ID" value="ALUE_0000754301"/>
</dbReference>
<dbReference type="Proteomes" id="UP000036681">
    <property type="component" value="Unplaced"/>
</dbReference>
<accession>A0A0M3HWK7</accession>
<protein>
    <submittedName>
        <fullName evidence="2">Secreted protein</fullName>
    </submittedName>
</protein>
<organism evidence="1 2">
    <name type="scientific">Ascaris lumbricoides</name>
    <name type="common">Giant roundworm</name>
    <dbReference type="NCBI Taxonomy" id="6252"/>
    <lineage>
        <taxon>Eukaryota</taxon>
        <taxon>Metazoa</taxon>
        <taxon>Ecdysozoa</taxon>
        <taxon>Nematoda</taxon>
        <taxon>Chromadorea</taxon>
        <taxon>Rhabditida</taxon>
        <taxon>Spirurina</taxon>
        <taxon>Ascaridomorpha</taxon>
        <taxon>Ascaridoidea</taxon>
        <taxon>Ascarididae</taxon>
        <taxon>Ascaris</taxon>
    </lineage>
</organism>
<reference evidence="2" key="1">
    <citation type="submission" date="2017-02" db="UniProtKB">
        <authorList>
            <consortium name="WormBaseParasite"/>
        </authorList>
    </citation>
    <scope>IDENTIFICATION</scope>
</reference>
<proteinExistence type="predicted"/>
<sequence length="95" mass="10747">MLLQRLLACCLQHFMQARVRRCEVLDKSLKLVVSATVVNQKAVWNVTVYQERPSKCSRASTRKAFNTSLHKASAIDESVNARVAVLDDVKSWTKV</sequence>